<reference evidence="2" key="1">
    <citation type="submission" date="2013-02" db="EMBL/GenBank/DDBJ databases">
        <authorList>
            <person name="Hughes D."/>
        </authorList>
    </citation>
    <scope>NUCLEOTIDE SEQUENCE</scope>
    <source>
        <strain>Durham</strain>
        <strain evidence="2">NC isolate 2 -- Noor lab</strain>
    </source>
</reference>
<organism evidence="1 2">
    <name type="scientific">Megaselia scalaris</name>
    <name type="common">Humpbacked fly</name>
    <name type="synonym">Phora scalaris</name>
    <dbReference type="NCBI Taxonomy" id="36166"/>
    <lineage>
        <taxon>Eukaryota</taxon>
        <taxon>Metazoa</taxon>
        <taxon>Ecdysozoa</taxon>
        <taxon>Arthropoda</taxon>
        <taxon>Hexapoda</taxon>
        <taxon>Insecta</taxon>
        <taxon>Pterygota</taxon>
        <taxon>Neoptera</taxon>
        <taxon>Endopterygota</taxon>
        <taxon>Diptera</taxon>
        <taxon>Brachycera</taxon>
        <taxon>Muscomorpha</taxon>
        <taxon>Platypezoidea</taxon>
        <taxon>Phoridae</taxon>
        <taxon>Megaseliini</taxon>
        <taxon>Megaselia</taxon>
    </lineage>
</organism>
<accession>T1GYL4</accession>
<evidence type="ECO:0000313" key="2">
    <source>
        <dbReference type="Proteomes" id="UP000015102"/>
    </source>
</evidence>
<proteinExistence type="predicted"/>
<keyword evidence="2" id="KW-1185">Reference proteome</keyword>
<dbReference type="EMBL" id="CAQQ02174054">
    <property type="status" value="NOT_ANNOTATED_CDS"/>
    <property type="molecule type" value="Genomic_DNA"/>
</dbReference>
<dbReference type="AlphaFoldDB" id="T1GYL4"/>
<dbReference type="EnsemblMetazoa" id="MESCA008947-RA">
    <property type="protein sequence ID" value="MESCA008947-PA"/>
    <property type="gene ID" value="MESCA008947"/>
</dbReference>
<dbReference type="HOGENOM" id="CLU_1751816_0_0_1"/>
<protein>
    <submittedName>
        <fullName evidence="1">Uncharacterized protein</fullName>
    </submittedName>
</protein>
<sequence>MEQFMKLIELILFSQRFSCKLYEKQYNPLLLAYYVISFHVIDIAMSSHNSWGIRESYPTFIAYIGFTPSIVYICNKPYNRFFYIHKEAISGLVDKLRNSNVYELKSANANYRRGKTHIRCKSDLSLLVHPAMRRQRNVNNVAALHPVAP</sequence>
<reference evidence="1" key="2">
    <citation type="submission" date="2015-06" db="UniProtKB">
        <authorList>
            <consortium name="EnsemblMetazoa"/>
        </authorList>
    </citation>
    <scope>IDENTIFICATION</scope>
</reference>
<evidence type="ECO:0000313" key="1">
    <source>
        <dbReference type="EnsemblMetazoa" id="MESCA008947-PA"/>
    </source>
</evidence>
<dbReference type="Proteomes" id="UP000015102">
    <property type="component" value="Unassembled WGS sequence"/>
</dbReference>
<name>T1GYL4_MEGSC</name>
<dbReference type="EMBL" id="CAQQ02174053">
    <property type="status" value="NOT_ANNOTATED_CDS"/>
    <property type="molecule type" value="Genomic_DNA"/>
</dbReference>